<feature type="domain" description="SIS" evidence="1">
    <location>
        <begin position="1"/>
        <end position="148"/>
    </location>
</feature>
<reference evidence="3" key="1">
    <citation type="journal article" date="2019" name="Int. J. Syst. Evol. Microbiol.">
        <title>The Global Catalogue of Microorganisms (GCM) 10K type strain sequencing project: providing services to taxonomists for standard genome sequencing and annotation.</title>
        <authorList>
            <consortium name="The Broad Institute Genomics Platform"/>
            <consortium name="The Broad Institute Genome Sequencing Center for Infectious Disease"/>
            <person name="Wu L."/>
            <person name="Ma J."/>
        </authorList>
    </citation>
    <scope>NUCLEOTIDE SEQUENCE [LARGE SCALE GENOMIC DNA]</scope>
    <source>
        <strain evidence="3">JCM 12165</strain>
    </source>
</reference>
<dbReference type="EMBL" id="JBHUCP010000007">
    <property type="protein sequence ID" value="MFD1530155.1"/>
    <property type="molecule type" value="Genomic_DNA"/>
</dbReference>
<organism evidence="2 3">
    <name type="scientific">Pseudonocardia aurantiaca</name>
    <dbReference type="NCBI Taxonomy" id="75290"/>
    <lineage>
        <taxon>Bacteria</taxon>
        <taxon>Bacillati</taxon>
        <taxon>Actinomycetota</taxon>
        <taxon>Actinomycetes</taxon>
        <taxon>Pseudonocardiales</taxon>
        <taxon>Pseudonocardiaceae</taxon>
        <taxon>Pseudonocardia</taxon>
    </lineage>
</organism>
<evidence type="ECO:0000259" key="1">
    <source>
        <dbReference type="PROSITE" id="PS51464"/>
    </source>
</evidence>
<name>A0ABW4FHQ0_9PSEU</name>
<protein>
    <submittedName>
        <fullName evidence="2">Phosphoheptose isomerase</fullName>
    </submittedName>
</protein>
<dbReference type="PROSITE" id="PS51464">
    <property type="entry name" value="SIS"/>
    <property type="match status" value="1"/>
</dbReference>
<proteinExistence type="predicted"/>
<dbReference type="SUPFAM" id="SSF53697">
    <property type="entry name" value="SIS domain"/>
    <property type="match status" value="1"/>
</dbReference>
<dbReference type="InterPro" id="IPR046348">
    <property type="entry name" value="SIS_dom_sf"/>
</dbReference>
<comment type="caution">
    <text evidence="2">The sequence shown here is derived from an EMBL/GenBank/DDBJ whole genome shotgun (WGS) entry which is preliminary data.</text>
</comment>
<dbReference type="RefSeq" id="WP_343976875.1">
    <property type="nucleotide sequence ID" value="NZ_BAAAJG010000008.1"/>
</dbReference>
<dbReference type="InterPro" id="IPR001347">
    <property type="entry name" value="SIS_dom"/>
</dbReference>
<keyword evidence="3" id="KW-1185">Reference proteome</keyword>
<dbReference type="Proteomes" id="UP001597145">
    <property type="component" value="Unassembled WGS sequence"/>
</dbReference>
<dbReference type="PANTHER" id="PTHR30390">
    <property type="entry name" value="SEDOHEPTULOSE 7-PHOSPHATE ISOMERASE / DNAA INITIATOR-ASSOCIATING FACTOR FOR REPLICATION INITIATION"/>
    <property type="match status" value="1"/>
</dbReference>
<dbReference type="InterPro" id="IPR050099">
    <property type="entry name" value="SIS_GmhA/DiaA_subfam"/>
</dbReference>
<evidence type="ECO:0000313" key="3">
    <source>
        <dbReference type="Proteomes" id="UP001597145"/>
    </source>
</evidence>
<dbReference type="PANTHER" id="PTHR30390:SF6">
    <property type="entry name" value="DNAA INITIATOR-ASSOCIATING PROTEIN DIAA"/>
    <property type="match status" value="1"/>
</dbReference>
<dbReference type="GO" id="GO:0016853">
    <property type="term" value="F:isomerase activity"/>
    <property type="evidence" value="ECO:0007669"/>
    <property type="project" value="UniProtKB-KW"/>
</dbReference>
<dbReference type="Gene3D" id="3.40.50.10490">
    <property type="entry name" value="Glucose-6-phosphate isomerase like protein, domain 1"/>
    <property type="match status" value="1"/>
</dbReference>
<accession>A0ABW4FHQ0</accession>
<gene>
    <name evidence="2" type="ORF">ACFSCY_11945</name>
</gene>
<evidence type="ECO:0000313" key="2">
    <source>
        <dbReference type="EMBL" id="MFD1530155.1"/>
    </source>
</evidence>
<keyword evidence="2" id="KW-0413">Isomerase</keyword>
<sequence>MAHRFHRGGRLLVFGTGLSAADAAHVVVEFVHPVIIGKRALPALALPGAAAGFAAELELFGGHRDIALAIAADGGDDGLADALTVARDRGMLTVALLGQTDGPVSRLSGLDHVLTVRSPDPRVVREGHVTTYHVLWELVHVFLDAPEVFQ</sequence>